<dbReference type="Pfam" id="PF00591">
    <property type="entry name" value="Glycos_transf_3"/>
    <property type="match status" value="1"/>
</dbReference>
<evidence type="ECO:0000256" key="1">
    <source>
        <dbReference type="ARBA" id="ARBA00022676"/>
    </source>
</evidence>
<dbReference type="GO" id="GO:0009032">
    <property type="term" value="F:thymidine phosphorylase activity"/>
    <property type="evidence" value="ECO:0007669"/>
    <property type="project" value="UniProtKB-EC"/>
</dbReference>
<dbReference type="InterPro" id="IPR017459">
    <property type="entry name" value="Glycosyl_Trfase_fam3_N_dom"/>
</dbReference>
<dbReference type="PROSITE" id="PS00647">
    <property type="entry name" value="THYMID_PHOSPHORYLASE"/>
    <property type="match status" value="1"/>
</dbReference>
<dbReference type="InterPro" id="IPR000053">
    <property type="entry name" value="Thymidine/pyrmidine_PPase"/>
</dbReference>
<name>A0A380T9D4_9ZZZZ</name>
<dbReference type="HAMAP" id="MF_00703">
    <property type="entry name" value="Thymid_phosp_2"/>
    <property type="match status" value="1"/>
</dbReference>
<dbReference type="InterPro" id="IPR000312">
    <property type="entry name" value="Glycosyl_Trfase_fam3"/>
</dbReference>
<dbReference type="SUPFAM" id="SSF52418">
    <property type="entry name" value="Nucleoside phosphorylase/phosphoribosyltransferase catalytic domain"/>
    <property type="match status" value="1"/>
</dbReference>
<dbReference type="InterPro" id="IPR017872">
    <property type="entry name" value="Pyrmidine_PPase_CS"/>
</dbReference>
<accession>A0A380T9D4</accession>
<dbReference type="Pfam" id="PF07831">
    <property type="entry name" value="PYNP_C"/>
    <property type="match status" value="1"/>
</dbReference>
<evidence type="ECO:0000313" key="4">
    <source>
        <dbReference type="EMBL" id="SUS03337.1"/>
    </source>
</evidence>
<feature type="domain" description="Pyrimidine nucleoside phosphorylase C-terminal" evidence="3">
    <location>
        <begin position="440"/>
        <end position="507"/>
    </location>
</feature>
<dbReference type="SUPFAM" id="SSF54680">
    <property type="entry name" value="Pyrimidine nucleoside phosphorylase C-terminal domain"/>
    <property type="match status" value="1"/>
</dbReference>
<dbReference type="InterPro" id="IPR013102">
    <property type="entry name" value="PYNP_C"/>
</dbReference>
<dbReference type="GO" id="GO:0006213">
    <property type="term" value="P:pyrimidine nucleoside metabolic process"/>
    <property type="evidence" value="ECO:0007669"/>
    <property type="project" value="InterPro"/>
</dbReference>
<dbReference type="NCBIfam" id="TIGR02645">
    <property type="entry name" value="ARCH_P_rylase"/>
    <property type="match status" value="1"/>
</dbReference>
<dbReference type="GO" id="GO:0006206">
    <property type="term" value="P:pyrimidine nucleobase metabolic process"/>
    <property type="evidence" value="ECO:0007669"/>
    <property type="project" value="InterPro"/>
</dbReference>
<dbReference type="AlphaFoldDB" id="A0A380T9D4"/>
<organism evidence="4">
    <name type="scientific">metagenome</name>
    <dbReference type="NCBI Taxonomy" id="256318"/>
    <lineage>
        <taxon>unclassified sequences</taxon>
        <taxon>metagenomes</taxon>
    </lineage>
</organism>
<evidence type="ECO:0000256" key="2">
    <source>
        <dbReference type="ARBA" id="ARBA00022679"/>
    </source>
</evidence>
<dbReference type="GO" id="GO:0005829">
    <property type="term" value="C:cytosol"/>
    <property type="evidence" value="ECO:0007669"/>
    <property type="project" value="TreeGrafter"/>
</dbReference>
<dbReference type="SUPFAM" id="SSF47648">
    <property type="entry name" value="Nucleoside phosphorylase/phosphoribosyltransferase N-terminal domain"/>
    <property type="match status" value="1"/>
</dbReference>
<dbReference type="InterPro" id="IPR028579">
    <property type="entry name" value="Thym_Pase_Put"/>
</dbReference>
<dbReference type="EMBL" id="UIDG01000001">
    <property type="protein sequence ID" value="SUS03337.1"/>
    <property type="molecule type" value="Genomic_DNA"/>
</dbReference>
<dbReference type="GO" id="GO:0004645">
    <property type="term" value="F:1,4-alpha-oligoglucan phosphorylase activity"/>
    <property type="evidence" value="ECO:0007669"/>
    <property type="project" value="InterPro"/>
</dbReference>
<dbReference type="InterPro" id="IPR013466">
    <property type="entry name" value="Thymidine/AMP_Pase"/>
</dbReference>
<dbReference type="Gene3D" id="3.90.1170.30">
    <property type="entry name" value="Pyrimidine nucleoside phosphorylase-like, C-terminal domain"/>
    <property type="match status" value="1"/>
</dbReference>
<dbReference type="InterPro" id="IPR036320">
    <property type="entry name" value="Glycosyl_Trfase_fam3_N_dom_sf"/>
</dbReference>
<dbReference type="Gene3D" id="1.20.970.50">
    <property type="match status" value="1"/>
</dbReference>
<dbReference type="PANTHER" id="PTHR10515">
    <property type="entry name" value="THYMIDINE PHOSPHORYLASE"/>
    <property type="match status" value="1"/>
</dbReference>
<proteinExistence type="inferred from homology"/>
<dbReference type="EC" id="2.4.2.4" evidence="4"/>
<reference evidence="4" key="1">
    <citation type="submission" date="2018-07" db="EMBL/GenBank/DDBJ databases">
        <authorList>
            <person name="Quirk P.G."/>
            <person name="Krulwich T.A."/>
        </authorList>
    </citation>
    <scope>NUCLEOTIDE SEQUENCE</scope>
</reference>
<dbReference type="Pfam" id="PF02885">
    <property type="entry name" value="Glycos_trans_3N"/>
    <property type="match status" value="1"/>
</dbReference>
<gene>
    <name evidence="4" type="ORF">DF3PB_10089</name>
</gene>
<protein>
    <submittedName>
        <fullName evidence="4">Putative thymidine phosphorylase</fullName>
        <ecNumber evidence="4">2.4.2.4</ecNumber>
    </submittedName>
</protein>
<evidence type="ECO:0000259" key="3">
    <source>
        <dbReference type="SMART" id="SM00941"/>
    </source>
</evidence>
<keyword evidence="2 4" id="KW-0808">Transferase</keyword>
<keyword evidence="1 4" id="KW-0328">Glycosyltransferase</keyword>
<dbReference type="InterPro" id="IPR036566">
    <property type="entry name" value="PYNP-like_C_sf"/>
</dbReference>
<dbReference type="Gene3D" id="3.40.1030.10">
    <property type="entry name" value="Nucleoside phosphorylase/phosphoribosyltransferase catalytic domain"/>
    <property type="match status" value="1"/>
</dbReference>
<dbReference type="InterPro" id="IPR035902">
    <property type="entry name" value="Nuc_phospho_transferase"/>
</dbReference>
<dbReference type="PANTHER" id="PTHR10515:SF0">
    <property type="entry name" value="THYMIDINE PHOSPHORYLASE"/>
    <property type="match status" value="1"/>
</dbReference>
<dbReference type="SMART" id="SM00941">
    <property type="entry name" value="PYNP_C"/>
    <property type="match status" value="1"/>
</dbReference>
<dbReference type="NCBIfam" id="NF003338">
    <property type="entry name" value="PRK04350.1"/>
    <property type="match status" value="1"/>
</dbReference>
<sequence>MSSLIPAEPRNKGRSKLKIRPIKLDTMGENVVILARDCSALRPDRLAGFRKVDVQVNGGRIVANVLIADGIENLAANEIGLPQPALRRLGVKPGDDAYVSIAPPAASLDAVRAKIRGEELTREEIKAVVEDLAQHRYSDMEVAAFLIATSSFMTTSEVLALTSCMASAGTQLKWDHPVIVDKHCIGGIPGNRTTMILTPIVAAHGLTMPKTSSRAITSPSGTADTMEVLARVELTVDEMRDVVDRCNGCIVWGGHVNLSPADDVLISVERPLSIDTPEQMVASILSKKIAAGSTHLLIDMPMGPTAKIRSHIHAQSVRKLFEFVASRLGLTTQVLVTDGSQPVGRGIGPALEARDVLSVLENRPDAPSDLREKSIRLAGCLLERDPDLQGGNGEQRARELLNSGAARKALDRMIEAQGPPPRAAPIGPLVFEAMAGRDGIVNEIDCFRIARIARTAGAPSDAGAGIDLLKKAGDVVRKGEPLYRLHGFDPSDFAAARSAAEESSGFEIGSAGR</sequence>